<dbReference type="PANTHER" id="PTHR12322:SF71">
    <property type="entry name" value="DOUBLESEX- AND MAB-3-RELATED TRANSCRIPTION FACTOR A1"/>
    <property type="match status" value="1"/>
</dbReference>
<dbReference type="CTD" id="108713925"/>
<evidence type="ECO:0000313" key="10">
    <source>
        <dbReference type="Xenbase" id="XB-GENE-17344076"/>
    </source>
</evidence>
<feature type="region of interest" description="Disordered" evidence="7">
    <location>
        <begin position="1"/>
        <end position="21"/>
    </location>
</feature>
<sequence>MDCKNPNMNPRPLLHPGLLSSTPSLSSSSSVLSMPPAVPMPASFLRPPTLLLRAAAANAACSPRVTVSLDRGAGNSLYPRTPKCARCRNHGVVSALKGHKRFCRWRDCSCAKCTLIAERQRVMAAQVALRRQQAQEECEVRDVQNFLYPGGERPTPGTRAQTLQIISREGNRDESSEKSEQTYERISASSMFSHSLSQPSPSGIVSACHILKTVGPESSSKDEPIQSSGSEERSEGADSPRSLSSCDLESGNECEWPKDLSASSSKIPVVPSRQRDPLEILRKVFPTQKQSALESILQYCKGDVVQAIEFVLNGKEDKKDVKDVESSLGLERSAFTKESALNLTGLGIGGFGSKSAFSPLHINKSCVGGDTNIFSSRLGFTPLRLAYSTSNRIPGFISPYLTSGFVPPFPFRPGMDYSFPGMLRDPSYYQHKDTVNLSGLYSRLNHENQ</sequence>
<organism evidence="8 9">
    <name type="scientific">Xenopus laevis</name>
    <name type="common">African clawed frog</name>
    <dbReference type="NCBI Taxonomy" id="8355"/>
    <lineage>
        <taxon>Eukaryota</taxon>
        <taxon>Metazoa</taxon>
        <taxon>Chordata</taxon>
        <taxon>Craniata</taxon>
        <taxon>Vertebrata</taxon>
        <taxon>Euteleostomi</taxon>
        <taxon>Amphibia</taxon>
        <taxon>Batrachia</taxon>
        <taxon>Anura</taxon>
        <taxon>Pipoidea</taxon>
        <taxon>Pipidae</taxon>
        <taxon>Xenopodinae</taxon>
        <taxon>Xenopus</taxon>
        <taxon>Xenopus</taxon>
    </lineage>
</organism>
<dbReference type="GO" id="GO:0046872">
    <property type="term" value="F:metal ion binding"/>
    <property type="evidence" value="ECO:0007669"/>
    <property type="project" value="UniProtKB-KW"/>
</dbReference>
<gene>
    <name evidence="9 10" type="primary">dmrta1.L</name>
</gene>
<name>A0A1L8HYJ8_XENLA</name>
<dbReference type="KEGG" id="xla:108713925"/>
<dbReference type="GO" id="GO:0005634">
    <property type="term" value="C:nucleus"/>
    <property type="evidence" value="ECO:0000318"/>
    <property type="project" value="GO_Central"/>
</dbReference>
<dbReference type="InterPro" id="IPR001275">
    <property type="entry name" value="DM_DNA-bd"/>
</dbReference>
<accession>A0A1L8HYJ8</accession>
<dbReference type="CDD" id="cd14417">
    <property type="entry name" value="CUE_DMA_DMRTA1"/>
    <property type="match status" value="1"/>
</dbReference>
<dbReference type="PaxDb" id="8355-A0A1L8HYJ8"/>
<dbReference type="InterPro" id="IPR026607">
    <property type="entry name" value="DMRT"/>
</dbReference>
<dbReference type="GO" id="GO:0000978">
    <property type="term" value="F:RNA polymerase II cis-regulatory region sequence-specific DNA binding"/>
    <property type="evidence" value="ECO:0000318"/>
    <property type="project" value="GO_Central"/>
</dbReference>
<dbReference type="AlphaFoldDB" id="A0A1L8HYJ8"/>
<keyword evidence="8" id="KW-1185">Reference proteome</keyword>
<evidence type="ECO:0000256" key="2">
    <source>
        <dbReference type="ARBA" id="ARBA00022723"/>
    </source>
</evidence>
<dbReference type="InterPro" id="IPR009060">
    <property type="entry name" value="UBA-like_sf"/>
</dbReference>
<dbReference type="GO" id="GO:0007548">
    <property type="term" value="P:sex differentiation"/>
    <property type="evidence" value="ECO:0000318"/>
    <property type="project" value="GO_Central"/>
</dbReference>
<evidence type="ECO:0000256" key="5">
    <source>
        <dbReference type="ARBA" id="ARBA00023242"/>
    </source>
</evidence>
<dbReference type="OMA" id="RELQFMY"/>
<feature type="compositionally biased region" description="Basic and acidic residues" evidence="7">
    <location>
        <begin position="169"/>
        <end position="183"/>
    </location>
</feature>
<feature type="compositionally biased region" description="Polar residues" evidence="7">
    <location>
        <begin position="187"/>
        <end position="200"/>
    </location>
</feature>
<dbReference type="RefSeq" id="XP_018113157.1">
    <property type="nucleotide sequence ID" value="XM_018257668.2"/>
</dbReference>
<dbReference type="GeneID" id="108713925"/>
<evidence type="ECO:0000313" key="8">
    <source>
        <dbReference type="Proteomes" id="UP000186698"/>
    </source>
</evidence>
<dbReference type="Pfam" id="PF20624">
    <property type="entry name" value="DMRT5_DMB"/>
    <property type="match status" value="1"/>
</dbReference>
<dbReference type="InterPro" id="IPR046472">
    <property type="entry name" value="DMRT5_1_DMB_dom"/>
</dbReference>
<feature type="region of interest" description="Disordered" evidence="7">
    <location>
        <begin position="215"/>
        <end position="250"/>
    </location>
</feature>
<feature type="compositionally biased region" description="Low complexity" evidence="7">
    <location>
        <begin position="12"/>
        <end position="21"/>
    </location>
</feature>
<keyword evidence="3 6" id="KW-0862">Zinc</keyword>
<evidence type="ECO:0000256" key="4">
    <source>
        <dbReference type="ARBA" id="ARBA00023125"/>
    </source>
</evidence>
<comment type="subcellular location">
    <subcellularLocation>
        <location evidence="6">Nucleus</location>
    </subcellularLocation>
</comment>
<feature type="compositionally biased region" description="Basic and acidic residues" evidence="7">
    <location>
        <begin position="219"/>
        <end position="238"/>
    </location>
</feature>
<evidence type="ECO:0000313" key="9">
    <source>
        <dbReference type="RefSeq" id="XP_018113157.1"/>
    </source>
</evidence>
<dbReference type="GO" id="GO:0048731">
    <property type="term" value="P:system development"/>
    <property type="evidence" value="ECO:0007669"/>
    <property type="project" value="UniProtKB-ARBA"/>
</dbReference>
<dbReference type="SUPFAM" id="SSF46934">
    <property type="entry name" value="UBA-like"/>
    <property type="match status" value="1"/>
</dbReference>
<dbReference type="OrthoDB" id="6162476at2759"/>
<comment type="similarity">
    <text evidence="1">Belongs to the DMRT family.</text>
</comment>
<evidence type="ECO:0000256" key="7">
    <source>
        <dbReference type="SAM" id="MobiDB-lite"/>
    </source>
</evidence>
<feature type="region of interest" description="Disordered" evidence="7">
    <location>
        <begin position="147"/>
        <end position="200"/>
    </location>
</feature>
<dbReference type="GO" id="GO:0000981">
    <property type="term" value="F:DNA-binding transcription factor activity, RNA polymerase II-specific"/>
    <property type="evidence" value="ECO:0000318"/>
    <property type="project" value="GO_Central"/>
</dbReference>
<feature type="DNA-binding region" description="DM" evidence="6">
    <location>
        <begin position="84"/>
        <end position="131"/>
    </location>
</feature>
<dbReference type="PANTHER" id="PTHR12322">
    <property type="entry name" value="DOUBLESEX AND MAB-3 RELATED TRANSCRIPTION FACTOR DMRT"/>
    <property type="match status" value="1"/>
</dbReference>
<dbReference type="AGR" id="Xenbase:XB-GENE-17344076"/>
<dbReference type="Proteomes" id="UP000186698">
    <property type="component" value="Chromosome 1L"/>
</dbReference>
<dbReference type="STRING" id="8355.A0A1L8HYJ8"/>
<dbReference type="InterPro" id="IPR005173">
    <property type="entry name" value="DMA"/>
</dbReference>
<evidence type="ECO:0000256" key="3">
    <source>
        <dbReference type="ARBA" id="ARBA00022833"/>
    </source>
</evidence>
<dbReference type="SMART" id="SM00301">
    <property type="entry name" value="DM"/>
    <property type="match status" value="1"/>
</dbReference>
<protein>
    <submittedName>
        <fullName evidence="9">Doublesex- and mab-3-related transcription factor A1</fullName>
    </submittedName>
</protein>
<dbReference type="GO" id="GO:0006357">
    <property type="term" value="P:regulation of transcription by RNA polymerase II"/>
    <property type="evidence" value="ECO:0000318"/>
    <property type="project" value="GO_Central"/>
</dbReference>
<reference evidence="9" key="1">
    <citation type="submission" date="2025-08" db="UniProtKB">
        <authorList>
            <consortium name="RefSeq"/>
        </authorList>
    </citation>
    <scope>IDENTIFICATION</scope>
    <source>
        <strain evidence="9">J_2021</strain>
        <tissue evidence="9">Erythrocytes</tissue>
    </source>
</reference>
<proteinExistence type="inferred from homology"/>
<dbReference type="Pfam" id="PF00751">
    <property type="entry name" value="DM"/>
    <property type="match status" value="1"/>
</dbReference>
<dbReference type="InterPro" id="IPR036407">
    <property type="entry name" value="DM_DNA-bd_sf"/>
</dbReference>
<dbReference type="Bgee" id="108713925">
    <property type="expression patterns" value="Expressed in neurula embryo"/>
</dbReference>
<dbReference type="SUPFAM" id="SSF82927">
    <property type="entry name" value="Cysteine-rich DNA binding domain, (DM domain)"/>
    <property type="match status" value="1"/>
</dbReference>
<dbReference type="PROSITE" id="PS40000">
    <property type="entry name" value="DM_1"/>
    <property type="match status" value="1"/>
</dbReference>
<keyword evidence="5 6" id="KW-0539">Nucleus</keyword>
<dbReference type="Gene3D" id="4.10.1040.10">
    <property type="entry name" value="DM DNA-binding domain"/>
    <property type="match status" value="1"/>
</dbReference>
<dbReference type="PROSITE" id="PS50809">
    <property type="entry name" value="DM_2"/>
    <property type="match status" value="1"/>
</dbReference>
<keyword evidence="2 6" id="KW-0479">Metal-binding</keyword>
<evidence type="ECO:0000256" key="6">
    <source>
        <dbReference type="PROSITE-ProRule" id="PRU00070"/>
    </source>
</evidence>
<keyword evidence="4 6" id="KW-0238">DNA-binding</keyword>
<evidence type="ECO:0000256" key="1">
    <source>
        <dbReference type="ARBA" id="ARBA00006834"/>
    </source>
</evidence>
<dbReference type="Pfam" id="PF03474">
    <property type="entry name" value="DMA"/>
    <property type="match status" value="1"/>
</dbReference>
<dbReference type="FunFam" id="4.10.1040.10:FF:000001">
    <property type="entry name" value="doublesex- and mab-3-related transcription factor 1"/>
    <property type="match status" value="1"/>
</dbReference>
<dbReference type="Xenbase" id="XB-GENE-17344076">
    <property type="gene designation" value="dmrta1.L"/>
</dbReference>